<organism evidence="1 2">
    <name type="scientific">Anaerocolumna aminovalerica</name>
    <dbReference type="NCBI Taxonomy" id="1527"/>
    <lineage>
        <taxon>Bacteria</taxon>
        <taxon>Bacillati</taxon>
        <taxon>Bacillota</taxon>
        <taxon>Clostridia</taxon>
        <taxon>Lachnospirales</taxon>
        <taxon>Lachnospiraceae</taxon>
        <taxon>Anaerocolumna</taxon>
    </lineage>
</organism>
<protein>
    <submittedName>
        <fullName evidence="1">Uncharacterized protein</fullName>
    </submittedName>
</protein>
<dbReference type="Proteomes" id="UP000198806">
    <property type="component" value="Unassembled WGS sequence"/>
</dbReference>
<dbReference type="EMBL" id="FOWD01000058">
    <property type="protein sequence ID" value="SFO65731.1"/>
    <property type="molecule type" value="Genomic_DNA"/>
</dbReference>
<accession>A0A1I5J028</accession>
<dbReference type="RefSeq" id="WP_091689092.1">
    <property type="nucleotide sequence ID" value="NZ_BAABFM010000059.1"/>
</dbReference>
<gene>
    <name evidence="1" type="ORF">SAMN04489757_1587</name>
</gene>
<dbReference type="OrthoDB" id="1426324at2"/>
<sequence>MQMELANDLVVQCEECGTVHVIHKDSLDLNVSSYERNMGDEIEYHFEGECRCDECGNYLRYVVRGYEYPVDTLNYEDRECCGGHFVQPPELAVDYYEFEYDSCDKEKIYSDVNKRALISIGFYIIKRNCTILHHGSLRSL</sequence>
<keyword evidence="2" id="KW-1185">Reference proteome</keyword>
<evidence type="ECO:0000313" key="1">
    <source>
        <dbReference type="EMBL" id="SFO65731.1"/>
    </source>
</evidence>
<name>A0A1I5J028_9FIRM</name>
<proteinExistence type="predicted"/>
<reference evidence="1 2" key="1">
    <citation type="submission" date="2016-10" db="EMBL/GenBank/DDBJ databases">
        <authorList>
            <person name="de Groot N.N."/>
        </authorList>
    </citation>
    <scope>NUCLEOTIDE SEQUENCE [LARGE SCALE GENOMIC DNA]</scope>
    <source>
        <strain evidence="1 2">DSM 1283</strain>
    </source>
</reference>
<evidence type="ECO:0000313" key="2">
    <source>
        <dbReference type="Proteomes" id="UP000198806"/>
    </source>
</evidence>
<dbReference type="AlphaFoldDB" id="A0A1I5J028"/>
<dbReference type="STRING" id="1527.SAMN04489757_1587"/>